<dbReference type="AlphaFoldDB" id="A0A858BRK8"/>
<dbReference type="Proteomes" id="UP000466848">
    <property type="component" value="Chromosome"/>
</dbReference>
<keyword evidence="3" id="KW-1185">Reference proteome</keyword>
<proteinExistence type="predicted"/>
<dbReference type="RefSeq" id="WP_163065434.1">
    <property type="nucleotide sequence ID" value="NZ_CP048649.1"/>
</dbReference>
<organism evidence="2 3">
    <name type="scientific">Aminipila butyrica</name>
    <dbReference type="NCBI Taxonomy" id="433296"/>
    <lineage>
        <taxon>Bacteria</taxon>
        <taxon>Bacillati</taxon>
        <taxon>Bacillota</taxon>
        <taxon>Clostridia</taxon>
        <taxon>Peptostreptococcales</taxon>
        <taxon>Anaerovoracaceae</taxon>
        <taxon>Aminipila</taxon>
    </lineage>
</organism>
<dbReference type="EMBL" id="CP048649">
    <property type="protein sequence ID" value="QIB68571.1"/>
    <property type="molecule type" value="Genomic_DNA"/>
</dbReference>
<sequence>MSEAKRYYWLKLPEDFFEDETILWLESQENGKDYCLFYLKLCVKALKKDGVLIRYVGELIIPYDLSSLSKLTNTPVDTVKIAIEFLRKIGLISVLETGEIIIEQFNELAGSETDKARLMREKRIKEKLKLTSG</sequence>
<feature type="domain" description="Phage replisome organiser N-terminal" evidence="1">
    <location>
        <begin position="9"/>
        <end position="127"/>
    </location>
</feature>
<gene>
    <name evidence="2" type="ORF">Ami103574_04195</name>
</gene>
<reference evidence="2 3" key="1">
    <citation type="submission" date="2020-02" db="EMBL/GenBank/DDBJ databases">
        <authorList>
            <person name="Kim Y.B."/>
            <person name="Roh S.W."/>
        </authorList>
    </citation>
    <scope>NUCLEOTIDE SEQUENCE [LARGE SCALE GENOMIC DNA]</scope>
    <source>
        <strain evidence="2 3">DSM 103574</strain>
    </source>
</reference>
<dbReference type="Pfam" id="PF09681">
    <property type="entry name" value="Phage_rep_org_N"/>
    <property type="match status" value="1"/>
</dbReference>
<dbReference type="KEGG" id="abut:Ami103574_04195"/>
<evidence type="ECO:0000313" key="3">
    <source>
        <dbReference type="Proteomes" id="UP000466848"/>
    </source>
</evidence>
<evidence type="ECO:0000259" key="1">
    <source>
        <dbReference type="Pfam" id="PF09681"/>
    </source>
</evidence>
<dbReference type="InterPro" id="IPR010056">
    <property type="entry name" value="Phage_rep_org__N"/>
</dbReference>
<name>A0A858BRK8_9FIRM</name>
<accession>A0A858BRK8</accession>
<protein>
    <recommendedName>
        <fullName evidence="1">Phage replisome organiser N-terminal domain-containing protein</fullName>
    </recommendedName>
</protein>
<dbReference type="NCBIfam" id="TIGR01714">
    <property type="entry name" value="phage_rep_org_N"/>
    <property type="match status" value="1"/>
</dbReference>
<evidence type="ECO:0000313" key="2">
    <source>
        <dbReference type="EMBL" id="QIB68571.1"/>
    </source>
</evidence>